<comment type="caution">
    <text evidence="2">The sequence shown here is derived from an EMBL/GenBank/DDBJ whole genome shotgun (WGS) entry which is preliminary data.</text>
</comment>
<dbReference type="Proteomes" id="UP000672657">
    <property type="component" value="Unassembled WGS sequence"/>
</dbReference>
<evidence type="ECO:0000313" key="3">
    <source>
        <dbReference type="Proteomes" id="UP000672657"/>
    </source>
</evidence>
<reference evidence="2 3" key="1">
    <citation type="submission" date="2021-03" db="EMBL/GenBank/DDBJ databases">
        <authorList>
            <person name="Peeters C."/>
        </authorList>
    </citation>
    <scope>NUCLEOTIDE SEQUENCE [LARGE SCALE GENOMIC DNA]</scope>
    <source>
        <strain evidence="2 3">LMG 26411</strain>
    </source>
</reference>
<dbReference type="EMBL" id="CAJPVI010000004">
    <property type="protein sequence ID" value="CAG2135350.1"/>
    <property type="molecule type" value="Genomic_DNA"/>
</dbReference>
<sequence>MGQAPRPTGGAPEPVYEAQEEPELAKLDREIEKIRSDIRWQICHIRDLKAKGYSEHLSVLVLRLLRRTLGEERRYRRLLLSMAAR</sequence>
<proteinExistence type="predicted"/>
<protein>
    <recommendedName>
        <fullName evidence="4">Transposase</fullName>
    </recommendedName>
</protein>
<evidence type="ECO:0000313" key="2">
    <source>
        <dbReference type="EMBL" id="CAG2135350.1"/>
    </source>
</evidence>
<accession>A0ABM8TCJ2</accession>
<evidence type="ECO:0008006" key="4">
    <source>
        <dbReference type="Google" id="ProtNLM"/>
    </source>
</evidence>
<dbReference type="RefSeq" id="WP_211952298.1">
    <property type="nucleotide sequence ID" value="NZ_CAJPVI010000004.1"/>
</dbReference>
<organism evidence="2 3">
    <name type="scientific">Cupriavidus numazuensis</name>
    <dbReference type="NCBI Taxonomy" id="221992"/>
    <lineage>
        <taxon>Bacteria</taxon>
        <taxon>Pseudomonadati</taxon>
        <taxon>Pseudomonadota</taxon>
        <taxon>Betaproteobacteria</taxon>
        <taxon>Burkholderiales</taxon>
        <taxon>Burkholderiaceae</taxon>
        <taxon>Cupriavidus</taxon>
    </lineage>
</organism>
<gene>
    <name evidence="2" type="ORF">LMG26411_01111</name>
</gene>
<keyword evidence="3" id="KW-1185">Reference proteome</keyword>
<evidence type="ECO:0000256" key="1">
    <source>
        <dbReference type="SAM" id="MobiDB-lite"/>
    </source>
</evidence>
<feature type="region of interest" description="Disordered" evidence="1">
    <location>
        <begin position="1"/>
        <end position="22"/>
    </location>
</feature>
<name>A0ABM8TCJ2_9BURK</name>